<dbReference type="Pfam" id="PF03676">
    <property type="entry name" value="PHAF1"/>
    <property type="match status" value="1"/>
</dbReference>
<dbReference type="InterPro" id="IPR039156">
    <property type="entry name" value="PHAF1/BROMI"/>
</dbReference>
<dbReference type="Proteomes" id="UP001419268">
    <property type="component" value="Unassembled WGS sequence"/>
</dbReference>
<name>A0AAP0NPE0_9MAGN</name>
<evidence type="ECO:0000256" key="1">
    <source>
        <dbReference type="ARBA" id="ARBA00024339"/>
    </source>
</evidence>
<evidence type="ECO:0000313" key="3">
    <source>
        <dbReference type="EMBL" id="KAK9113020.1"/>
    </source>
</evidence>
<proteinExistence type="inferred from homology"/>
<evidence type="ECO:0000256" key="2">
    <source>
        <dbReference type="SAM" id="Phobius"/>
    </source>
</evidence>
<reference evidence="3 4" key="1">
    <citation type="submission" date="2024-01" db="EMBL/GenBank/DDBJ databases">
        <title>Genome assemblies of Stephania.</title>
        <authorList>
            <person name="Yang L."/>
        </authorList>
    </citation>
    <scope>NUCLEOTIDE SEQUENCE [LARGE SCALE GENOMIC DNA]</scope>
    <source>
        <strain evidence="3">JXDWG</strain>
        <tissue evidence="3">Leaf</tissue>
    </source>
</reference>
<dbReference type="EMBL" id="JBBNAG010000008">
    <property type="protein sequence ID" value="KAK9113020.1"/>
    <property type="molecule type" value="Genomic_DNA"/>
</dbReference>
<comment type="caution">
    <text evidence="3">The sequence shown here is derived from an EMBL/GenBank/DDBJ whole genome shotgun (WGS) entry which is preliminary data.</text>
</comment>
<organism evidence="3 4">
    <name type="scientific">Stephania cephalantha</name>
    <dbReference type="NCBI Taxonomy" id="152367"/>
    <lineage>
        <taxon>Eukaryota</taxon>
        <taxon>Viridiplantae</taxon>
        <taxon>Streptophyta</taxon>
        <taxon>Embryophyta</taxon>
        <taxon>Tracheophyta</taxon>
        <taxon>Spermatophyta</taxon>
        <taxon>Magnoliopsida</taxon>
        <taxon>Ranunculales</taxon>
        <taxon>Menispermaceae</taxon>
        <taxon>Menispermoideae</taxon>
        <taxon>Cissampelideae</taxon>
        <taxon>Stephania</taxon>
    </lineage>
</organism>
<protein>
    <submittedName>
        <fullName evidence="3">Uncharacterized protein</fullName>
    </submittedName>
</protein>
<evidence type="ECO:0000313" key="4">
    <source>
        <dbReference type="Proteomes" id="UP001419268"/>
    </source>
</evidence>
<feature type="transmembrane region" description="Helical" evidence="2">
    <location>
        <begin position="154"/>
        <end position="175"/>
    </location>
</feature>
<sequence>MQRARRRCEGTAMGAIVLDLRPGLGVGPFTLGIPLSVDLRIRIPRSRLIDFRVRDLIRSNKSGFPFVTPGIHGSESSVVLVLYLGMPLCEAFAQIEQQPNIYDVVHLKYLDEEPLKVDVVISFPDHGFHLRFDPWSQRLRLIEVFDIKRLQMRYATSLIGGPSTLATFVAVYALFGPTFPGIYDKDRGVYSLFYPALSVHFQGLSFAFPIPAQYMDCCHDGEAELPLEFPDGTTPVTCRVSIYDGSTDSKVGVGSLMSKAIAPPLPVGSIYMEEVHAKLGEELRFTVGGQHITFGASPQDVWTDLGRPCGIHQKQVDQMVIHSASDPRPRTTLCGDYFYNYFTRGLDILFDGKSITVAKPNMQTHKIKKFVLHTNFPGHADFNSYTKCNFIIYASDGGGSFQEGNTLKHCITPSTKWEQVKEILGDCGRAAIQTQGSTSNPFGSTFVYGYQNIAFEVMKNGYIATVTLFQSY</sequence>
<accession>A0AAP0NPE0</accession>
<keyword evidence="2" id="KW-0472">Membrane</keyword>
<dbReference type="AlphaFoldDB" id="A0AAP0NPE0"/>
<keyword evidence="2" id="KW-0812">Transmembrane</keyword>
<dbReference type="PANTHER" id="PTHR13465:SF2">
    <property type="entry name" value="PHAGOSOME ASSEMBLY FACTOR 1"/>
    <property type="match status" value="1"/>
</dbReference>
<keyword evidence="4" id="KW-1185">Reference proteome</keyword>
<comment type="similarity">
    <text evidence="1">Belongs to the PHAF1 family.</text>
</comment>
<keyword evidence="2" id="KW-1133">Transmembrane helix</keyword>
<gene>
    <name evidence="3" type="ORF">Scep_020539</name>
</gene>
<dbReference type="PANTHER" id="PTHR13465">
    <property type="entry name" value="UPF0183 PROTEIN"/>
    <property type="match status" value="1"/>
</dbReference>
<dbReference type="InterPro" id="IPR005373">
    <property type="entry name" value="PHAF1"/>
</dbReference>